<evidence type="ECO:0000313" key="3">
    <source>
        <dbReference type="EMBL" id="AAM31372.1"/>
    </source>
</evidence>
<dbReference type="SUPFAM" id="SSF56281">
    <property type="entry name" value="Metallo-hydrolase/oxidoreductase"/>
    <property type="match status" value="1"/>
</dbReference>
<dbReference type="eggNOG" id="arCOG03009">
    <property type="taxonomic scope" value="Archaea"/>
</dbReference>
<dbReference type="PATRIC" id="fig|192952.21.peg.1941"/>
<dbReference type="InterPro" id="IPR001279">
    <property type="entry name" value="Metallo-B-lactamas"/>
</dbReference>
<feature type="compositionally biased region" description="Low complexity" evidence="1">
    <location>
        <begin position="558"/>
        <end position="571"/>
    </location>
</feature>
<dbReference type="PANTHER" id="PTHR30619:SF7">
    <property type="entry name" value="BETA-LACTAMASE DOMAIN PROTEIN"/>
    <property type="match status" value="1"/>
</dbReference>
<evidence type="ECO:0000259" key="2">
    <source>
        <dbReference type="SMART" id="SM00849"/>
    </source>
</evidence>
<dbReference type="PANTHER" id="PTHR30619">
    <property type="entry name" value="DNA INTERNALIZATION/COMPETENCE PROTEIN COMEC/REC2"/>
    <property type="match status" value="1"/>
</dbReference>
<dbReference type="Gene3D" id="3.60.15.10">
    <property type="entry name" value="Ribonuclease Z/Hydroxyacylglutathione hydrolase-like"/>
    <property type="match status" value="1"/>
</dbReference>
<evidence type="ECO:0000313" key="4">
    <source>
        <dbReference type="Proteomes" id="UP000000595"/>
    </source>
</evidence>
<gene>
    <name evidence="3" type="ordered locus">MM_1676</name>
</gene>
<feature type="compositionally biased region" description="Polar residues" evidence="1">
    <location>
        <begin position="547"/>
        <end position="557"/>
    </location>
</feature>
<proteinExistence type="predicted"/>
<feature type="compositionally biased region" description="Pro residues" evidence="1">
    <location>
        <begin position="8"/>
        <end position="46"/>
    </location>
</feature>
<dbReference type="AlphaFoldDB" id="Q8PWB3"/>
<dbReference type="NCBIfam" id="TIGR04213">
    <property type="entry name" value="PGF_pre_PGF"/>
    <property type="match status" value="1"/>
</dbReference>
<dbReference type="EMBL" id="AE008384">
    <property type="protein sequence ID" value="AAM31372.1"/>
    <property type="molecule type" value="Genomic_DNA"/>
</dbReference>
<feature type="domain" description="Metallo-beta-lactamase" evidence="2">
    <location>
        <begin position="67"/>
        <end position="270"/>
    </location>
</feature>
<evidence type="ECO:0000256" key="1">
    <source>
        <dbReference type="SAM" id="MobiDB-lite"/>
    </source>
</evidence>
<feature type="compositionally biased region" description="Low complexity" evidence="1">
    <location>
        <begin position="314"/>
        <end position="375"/>
    </location>
</feature>
<dbReference type="InterPro" id="IPR035681">
    <property type="entry name" value="ComA-like_MBL"/>
</dbReference>
<feature type="region of interest" description="Disordered" evidence="1">
    <location>
        <begin position="305"/>
        <end position="391"/>
    </location>
</feature>
<feature type="region of interest" description="Disordered" evidence="1">
    <location>
        <begin position="1"/>
        <end position="54"/>
    </location>
</feature>
<reference evidence="3 4" key="1">
    <citation type="journal article" date="2002" name="J. Mol. Microbiol. Biotechnol.">
        <title>The genome of Methanosarcina mazei: evidence for lateral gene transfer between Bacteria and Archaea.</title>
        <authorList>
            <person name="Deppenmeier U."/>
            <person name="Johann A."/>
            <person name="Hartsch T."/>
            <person name="Merkl R."/>
            <person name="Schmitz R.A."/>
            <person name="Martinez-Arias R."/>
            <person name="Henne A."/>
            <person name="Wiezer A."/>
            <person name="Baumer S."/>
            <person name="Jacobi C."/>
            <person name="Bruggemann H."/>
            <person name="Lienard T."/>
            <person name="Christmann A."/>
            <person name="Bomeke M."/>
            <person name="Steckel S."/>
            <person name="Bhattacharyya A."/>
            <person name="Lykidis A."/>
            <person name="Overbeek R."/>
            <person name="Klenk H.P."/>
            <person name="Gunsalus R.P."/>
            <person name="Fritz H.J."/>
            <person name="Gottschalk G."/>
        </authorList>
    </citation>
    <scope>NUCLEOTIDE SEQUENCE [LARGE SCALE GENOMIC DNA]</scope>
    <source>
        <strain evidence="4">ATCC BAA-159 / DSM 3647 / Goe1 / Go1 / JCM 11833 / OCM 88</strain>
    </source>
</reference>
<dbReference type="eggNOG" id="arCOG02540">
    <property type="taxonomic scope" value="Archaea"/>
</dbReference>
<organism evidence="3 4">
    <name type="scientific">Methanosarcina mazei (strain ATCC BAA-159 / DSM 3647 / Goe1 / Go1 / JCM 11833 / OCM 88)</name>
    <name type="common">Methanosarcina frisia</name>
    <dbReference type="NCBI Taxonomy" id="192952"/>
    <lineage>
        <taxon>Archaea</taxon>
        <taxon>Methanobacteriati</taxon>
        <taxon>Methanobacteriota</taxon>
        <taxon>Stenosarchaea group</taxon>
        <taxon>Methanomicrobia</taxon>
        <taxon>Methanosarcinales</taxon>
        <taxon>Methanosarcinaceae</taxon>
        <taxon>Methanosarcina</taxon>
    </lineage>
</organism>
<dbReference type="SMART" id="SM00849">
    <property type="entry name" value="Lactamase_B"/>
    <property type="match status" value="1"/>
</dbReference>
<feature type="region of interest" description="Disordered" evidence="1">
    <location>
        <begin position="547"/>
        <end position="578"/>
    </location>
</feature>
<dbReference type="Pfam" id="PF00753">
    <property type="entry name" value="Lactamase_B"/>
    <property type="match status" value="1"/>
</dbReference>
<accession>Q8PWB3</accession>
<protein>
    <submittedName>
        <fullName evidence="3">Conserved protein</fullName>
    </submittedName>
</protein>
<dbReference type="InterPro" id="IPR036866">
    <property type="entry name" value="RibonucZ/Hydroxyglut_hydro"/>
</dbReference>
<dbReference type="HOGENOM" id="CLU_453180_0_0_2"/>
<dbReference type="InterPro" id="IPR026453">
    <property type="entry name" value="PGF_pre_PGF"/>
</dbReference>
<dbReference type="KEGG" id="mma:MM_1676"/>
<name>Q8PWB3_METMA</name>
<dbReference type="Proteomes" id="UP000000595">
    <property type="component" value="Chromosome"/>
</dbReference>
<dbReference type="CDD" id="cd07731">
    <property type="entry name" value="ComA-like_MBL-fold"/>
    <property type="match status" value="1"/>
</dbReference>
<dbReference type="InterPro" id="IPR052159">
    <property type="entry name" value="Competence_DNA_uptake"/>
</dbReference>
<sequence length="602" mass="64104">MCIGTTPSPTPTPIPTPEPEPEPQPEPTPAPTPAPAPTPTPAPTPAPTTTTTPVNGNLTIHFINVGQGDSILLEYGDNDMLIDAGDNGKGDDVANYVKKEGITSLDYVVATHPHEDHIGGMDEILNDFPIGEFIDSGYPHTTQTYEDMLNTISNKNIHFSTVKRGDQINFAPGIVVEVLNPGNTYFDDDLNQNSIVLKVTDGQISFLLMGDAGVEAENAIMGDGYDVDADVLKAGHHGSSTSSGKTFISAVSPSVSVIEVGAENDYGHPHDGALETLQKVSKVYRTDIDGTITITTDGSTYSVVTEKTADTDSTETPTETSTETPTETPAETPTETPTETVTETPTPTEIPTGTPTEESDSDSSGSSGGSSHSSGSSGGGAGGSPEPQSNVEYKDTTKAFISNGRTVTFNFTNDVTVVNSINFESDKTMGKTTAIVENLKEKSSLVSDLPEGEIYKSFNIWVGNAGYGNSDSIMNAIVNFKVEKSWSQMNGIDQSSIILYNYDEENKEWEKLPVILSGEDNEYLYLTAEVPGYSSFVITGDVGTPNVQTTEPTATYKSSNSEESEGVTVTEESAEDQESPGFGLISGIVCLFCMFLYKIKNQ</sequence>